<keyword evidence="1" id="KW-0812">Transmembrane</keyword>
<evidence type="ECO:0000313" key="3">
    <source>
        <dbReference type="Proteomes" id="UP000784294"/>
    </source>
</evidence>
<evidence type="ECO:0000313" key="2">
    <source>
        <dbReference type="EMBL" id="VEL17567.1"/>
    </source>
</evidence>
<accession>A0A3S5CL74</accession>
<dbReference type="EMBL" id="CAAALY010033202">
    <property type="protein sequence ID" value="VEL17567.1"/>
    <property type="molecule type" value="Genomic_DNA"/>
</dbReference>
<feature type="transmembrane region" description="Helical" evidence="1">
    <location>
        <begin position="12"/>
        <end position="29"/>
    </location>
</feature>
<keyword evidence="3" id="KW-1185">Reference proteome</keyword>
<keyword evidence="1" id="KW-0472">Membrane</keyword>
<proteinExistence type="predicted"/>
<gene>
    <name evidence="2" type="ORF">PXEA_LOCUS11007</name>
</gene>
<dbReference type="Proteomes" id="UP000784294">
    <property type="component" value="Unassembled WGS sequence"/>
</dbReference>
<organism evidence="2 3">
    <name type="scientific">Protopolystoma xenopodis</name>
    <dbReference type="NCBI Taxonomy" id="117903"/>
    <lineage>
        <taxon>Eukaryota</taxon>
        <taxon>Metazoa</taxon>
        <taxon>Spiralia</taxon>
        <taxon>Lophotrochozoa</taxon>
        <taxon>Platyhelminthes</taxon>
        <taxon>Monogenea</taxon>
        <taxon>Polyopisthocotylea</taxon>
        <taxon>Polystomatidea</taxon>
        <taxon>Polystomatidae</taxon>
        <taxon>Protopolystoma</taxon>
    </lineage>
</organism>
<name>A0A3S5CL74_9PLAT</name>
<evidence type="ECO:0000256" key="1">
    <source>
        <dbReference type="SAM" id="Phobius"/>
    </source>
</evidence>
<comment type="caution">
    <text evidence="2">The sequence shown here is derived from an EMBL/GenBank/DDBJ whole genome shotgun (WGS) entry which is preliminary data.</text>
</comment>
<protein>
    <submittedName>
        <fullName evidence="2">Uncharacterized protein</fullName>
    </submittedName>
</protein>
<keyword evidence="1" id="KW-1133">Transmembrane helix</keyword>
<dbReference type="AlphaFoldDB" id="A0A3S5CL74"/>
<reference evidence="2" key="1">
    <citation type="submission" date="2018-11" db="EMBL/GenBank/DDBJ databases">
        <authorList>
            <consortium name="Pathogen Informatics"/>
        </authorList>
    </citation>
    <scope>NUCLEOTIDE SEQUENCE</scope>
</reference>
<sequence>MLGIFWNPENLFVCFAFNLSVYSIFCLLFRRNSLIGMSPTSSSGHFDAPTANGLSASSIQPSLISSVTNAENTTIEATTISPIVTASTTSTSSAAEASNFLVDSIPNASIDDQLAGQEGLFLLNGAHWVGNHK</sequence>